<keyword evidence="2" id="KW-0902">Two-component regulatory system</keyword>
<dbReference type="InterPro" id="IPR036388">
    <property type="entry name" value="WH-like_DNA-bd_sf"/>
</dbReference>
<dbReference type="InterPro" id="IPR001789">
    <property type="entry name" value="Sig_transdc_resp-reg_receiver"/>
</dbReference>
<dbReference type="CDD" id="cd00383">
    <property type="entry name" value="trans_reg_C"/>
    <property type="match status" value="1"/>
</dbReference>
<dbReference type="Gene3D" id="6.10.250.690">
    <property type="match status" value="1"/>
</dbReference>
<dbReference type="Pfam" id="PF00486">
    <property type="entry name" value="Trans_reg_C"/>
    <property type="match status" value="1"/>
</dbReference>
<keyword evidence="13" id="KW-1185">Reference proteome</keyword>
<evidence type="ECO:0000313" key="13">
    <source>
        <dbReference type="Proteomes" id="UP001431572"/>
    </source>
</evidence>
<dbReference type="GO" id="GO:0032993">
    <property type="term" value="C:protein-DNA complex"/>
    <property type="evidence" value="ECO:0007669"/>
    <property type="project" value="TreeGrafter"/>
</dbReference>
<feature type="domain" description="OmpR/PhoB-type" evidence="9">
    <location>
        <begin position="171"/>
        <end position="267"/>
    </location>
</feature>
<dbReference type="GO" id="GO:0005829">
    <property type="term" value="C:cytosol"/>
    <property type="evidence" value="ECO:0007669"/>
    <property type="project" value="TreeGrafter"/>
</dbReference>
<dbReference type="PROSITE" id="PS51755">
    <property type="entry name" value="OMPR_PHOB"/>
    <property type="match status" value="1"/>
</dbReference>
<dbReference type="EMBL" id="JACATZ010000003">
    <property type="protein sequence ID" value="NWJ47539.1"/>
    <property type="molecule type" value="Genomic_DNA"/>
</dbReference>
<evidence type="ECO:0000256" key="1">
    <source>
        <dbReference type="ARBA" id="ARBA00022553"/>
    </source>
</evidence>
<dbReference type="AlphaFoldDB" id="A0A8T7M646"/>
<gene>
    <name evidence="10" type="ORF">HXX08_16900</name>
    <name evidence="11" type="ORF">OZ401_003062</name>
</gene>
<dbReference type="SUPFAM" id="SSF52172">
    <property type="entry name" value="CheY-like"/>
    <property type="match status" value="1"/>
</dbReference>
<dbReference type="InterPro" id="IPR039420">
    <property type="entry name" value="WalR-like"/>
</dbReference>
<evidence type="ECO:0000256" key="6">
    <source>
        <dbReference type="PROSITE-ProRule" id="PRU00169"/>
    </source>
</evidence>
<keyword evidence="5" id="KW-0804">Transcription</keyword>
<dbReference type="EMBL" id="CP128400">
    <property type="protein sequence ID" value="WJW69450.1"/>
    <property type="molecule type" value="Genomic_DNA"/>
</dbReference>
<dbReference type="SMART" id="SM00448">
    <property type="entry name" value="REC"/>
    <property type="match status" value="1"/>
</dbReference>
<evidence type="ECO:0000313" key="11">
    <source>
        <dbReference type="EMBL" id="WJW69450.1"/>
    </source>
</evidence>
<evidence type="ECO:0000256" key="7">
    <source>
        <dbReference type="PROSITE-ProRule" id="PRU01091"/>
    </source>
</evidence>
<dbReference type="InterPro" id="IPR001867">
    <property type="entry name" value="OmpR/PhoB-type_DNA-bd"/>
</dbReference>
<evidence type="ECO:0000256" key="2">
    <source>
        <dbReference type="ARBA" id="ARBA00023012"/>
    </source>
</evidence>
<dbReference type="Pfam" id="PF00072">
    <property type="entry name" value="Response_reg"/>
    <property type="match status" value="1"/>
</dbReference>
<dbReference type="PROSITE" id="PS50110">
    <property type="entry name" value="RESPONSE_REGULATORY"/>
    <property type="match status" value="1"/>
</dbReference>
<dbReference type="Proteomes" id="UP001431572">
    <property type="component" value="Chromosome 2"/>
</dbReference>
<dbReference type="Gene3D" id="3.40.50.2300">
    <property type="match status" value="1"/>
</dbReference>
<reference evidence="11" key="2">
    <citation type="journal article" date="2024" name="Nature">
        <title>Anoxygenic phototroph of the Chloroflexota uses a type I reaction centre.</title>
        <authorList>
            <person name="Tsuji J.M."/>
            <person name="Shaw N.A."/>
            <person name="Nagashima S."/>
            <person name="Venkiteswaran J.J."/>
            <person name="Schiff S.L."/>
            <person name="Watanabe T."/>
            <person name="Fukui M."/>
            <person name="Hanada S."/>
            <person name="Tank M."/>
            <person name="Neufeld J.D."/>
        </authorList>
    </citation>
    <scope>NUCLEOTIDE SEQUENCE</scope>
    <source>
        <strain evidence="11">L227-S17</strain>
    </source>
</reference>
<keyword evidence="1 6" id="KW-0597">Phosphoprotein</keyword>
<feature type="domain" description="Response regulatory" evidence="8">
    <location>
        <begin position="35"/>
        <end position="148"/>
    </location>
</feature>
<dbReference type="Proteomes" id="UP000521676">
    <property type="component" value="Unassembled WGS sequence"/>
</dbReference>
<sequence>MVLRWINLGVKADIAKPSERIFQPEIIEKSQQLKKILIIEDQADITDFITPYCEKEGYYVERANSGEQGLEMFESLQPSMILLDLVLPRLGGLEVCRRIRNASEIPIIVISARHEEVDKILALETGADDYLTKPFSPRELMARIRLIIRRYERGVTEKSLEHVSVDHFSESKILKIGKLSINLQNREVLYLRQQITTLTKMEFELLVQLARYPGRIYSSNELAEAIYGLDHAIESRVISVHISNLRNKLPNPELIVTCYGLGYKLIRESD</sequence>
<dbReference type="PANTHER" id="PTHR48111">
    <property type="entry name" value="REGULATOR OF RPOS"/>
    <property type="match status" value="1"/>
</dbReference>
<evidence type="ECO:0000256" key="3">
    <source>
        <dbReference type="ARBA" id="ARBA00023015"/>
    </source>
</evidence>
<dbReference type="SUPFAM" id="SSF46894">
    <property type="entry name" value="C-terminal effector domain of the bipartite response regulators"/>
    <property type="match status" value="1"/>
</dbReference>
<dbReference type="GO" id="GO:0006355">
    <property type="term" value="P:regulation of DNA-templated transcription"/>
    <property type="evidence" value="ECO:0007669"/>
    <property type="project" value="InterPro"/>
</dbReference>
<evidence type="ECO:0000259" key="9">
    <source>
        <dbReference type="PROSITE" id="PS51755"/>
    </source>
</evidence>
<dbReference type="InterPro" id="IPR011006">
    <property type="entry name" value="CheY-like_superfamily"/>
</dbReference>
<dbReference type="GO" id="GO:0000976">
    <property type="term" value="F:transcription cis-regulatory region binding"/>
    <property type="evidence" value="ECO:0007669"/>
    <property type="project" value="TreeGrafter"/>
</dbReference>
<name>A0A8T7M646_9CHLR</name>
<evidence type="ECO:0000259" key="8">
    <source>
        <dbReference type="PROSITE" id="PS50110"/>
    </source>
</evidence>
<reference evidence="10 12" key="1">
    <citation type="submission" date="2020-06" db="EMBL/GenBank/DDBJ databases">
        <title>Anoxygenic phototrophic Chloroflexota member uses a Type I reaction center.</title>
        <authorList>
            <person name="Tsuji J.M."/>
            <person name="Shaw N.A."/>
            <person name="Nagashima S."/>
            <person name="Venkiteswaran J."/>
            <person name="Schiff S.L."/>
            <person name="Hanada S."/>
            <person name="Tank M."/>
            <person name="Neufeld J.D."/>
        </authorList>
    </citation>
    <scope>NUCLEOTIDE SEQUENCE [LARGE SCALE GENOMIC DNA]</scope>
    <source>
        <strain evidence="10">L227-S17</strain>
    </source>
</reference>
<keyword evidence="4 7" id="KW-0238">DNA-binding</keyword>
<feature type="DNA-binding region" description="OmpR/PhoB-type" evidence="7">
    <location>
        <begin position="171"/>
        <end position="267"/>
    </location>
</feature>
<evidence type="ECO:0000313" key="10">
    <source>
        <dbReference type="EMBL" id="NWJ47539.1"/>
    </source>
</evidence>
<organism evidence="10 12">
    <name type="scientific">Candidatus Chlorohelix allophototropha</name>
    <dbReference type="NCBI Taxonomy" id="3003348"/>
    <lineage>
        <taxon>Bacteria</taxon>
        <taxon>Bacillati</taxon>
        <taxon>Chloroflexota</taxon>
        <taxon>Chloroflexia</taxon>
        <taxon>Candidatus Chloroheliales</taxon>
        <taxon>Candidatus Chloroheliaceae</taxon>
        <taxon>Candidatus Chlorohelix</taxon>
    </lineage>
</organism>
<keyword evidence="3" id="KW-0805">Transcription regulation</keyword>
<dbReference type="RefSeq" id="WP_341471334.1">
    <property type="nucleotide sequence ID" value="NZ_CP128400.1"/>
</dbReference>
<protein>
    <submittedName>
        <fullName evidence="10">Response regulator transcription factor</fullName>
    </submittedName>
</protein>
<dbReference type="Gene3D" id="1.10.10.10">
    <property type="entry name" value="Winged helix-like DNA-binding domain superfamily/Winged helix DNA-binding domain"/>
    <property type="match status" value="1"/>
</dbReference>
<dbReference type="PANTHER" id="PTHR48111:SF21">
    <property type="entry name" value="DNA-BINDING DUAL MASTER TRANSCRIPTIONAL REGULATOR RPAA"/>
    <property type="match status" value="1"/>
</dbReference>
<evidence type="ECO:0000256" key="5">
    <source>
        <dbReference type="ARBA" id="ARBA00023163"/>
    </source>
</evidence>
<dbReference type="SMART" id="SM00862">
    <property type="entry name" value="Trans_reg_C"/>
    <property type="match status" value="1"/>
</dbReference>
<dbReference type="GO" id="GO:0000156">
    <property type="term" value="F:phosphorelay response regulator activity"/>
    <property type="evidence" value="ECO:0007669"/>
    <property type="project" value="TreeGrafter"/>
</dbReference>
<proteinExistence type="predicted"/>
<accession>A0A8T7M646</accession>
<evidence type="ECO:0000313" key="12">
    <source>
        <dbReference type="Proteomes" id="UP000521676"/>
    </source>
</evidence>
<evidence type="ECO:0000256" key="4">
    <source>
        <dbReference type="ARBA" id="ARBA00023125"/>
    </source>
</evidence>
<dbReference type="InterPro" id="IPR016032">
    <property type="entry name" value="Sig_transdc_resp-reg_C-effctor"/>
</dbReference>
<feature type="modified residue" description="4-aspartylphosphate" evidence="6">
    <location>
        <position position="84"/>
    </location>
</feature>